<comment type="caution">
    <text evidence="2">The sequence shown here is derived from an EMBL/GenBank/DDBJ whole genome shotgun (WGS) entry which is preliminary data.</text>
</comment>
<proteinExistence type="predicted"/>
<keyword evidence="3" id="KW-1185">Reference proteome</keyword>
<keyword evidence="1" id="KW-0472">Membrane</keyword>
<dbReference type="AlphaFoldDB" id="A0AAE1S3Z4"/>
<name>A0AAE1S3Z4_9SOLA</name>
<protein>
    <submittedName>
        <fullName evidence="2">Uncharacterized protein</fullName>
    </submittedName>
</protein>
<accession>A0AAE1S3Z4</accession>
<evidence type="ECO:0000313" key="2">
    <source>
        <dbReference type="EMBL" id="KAK4363914.1"/>
    </source>
</evidence>
<evidence type="ECO:0000313" key="3">
    <source>
        <dbReference type="Proteomes" id="UP001291623"/>
    </source>
</evidence>
<organism evidence="2 3">
    <name type="scientific">Anisodus tanguticus</name>
    <dbReference type="NCBI Taxonomy" id="243964"/>
    <lineage>
        <taxon>Eukaryota</taxon>
        <taxon>Viridiplantae</taxon>
        <taxon>Streptophyta</taxon>
        <taxon>Embryophyta</taxon>
        <taxon>Tracheophyta</taxon>
        <taxon>Spermatophyta</taxon>
        <taxon>Magnoliopsida</taxon>
        <taxon>eudicotyledons</taxon>
        <taxon>Gunneridae</taxon>
        <taxon>Pentapetalae</taxon>
        <taxon>asterids</taxon>
        <taxon>lamiids</taxon>
        <taxon>Solanales</taxon>
        <taxon>Solanaceae</taxon>
        <taxon>Solanoideae</taxon>
        <taxon>Hyoscyameae</taxon>
        <taxon>Anisodus</taxon>
    </lineage>
</organism>
<dbReference type="EMBL" id="JAVYJV010000008">
    <property type="protein sequence ID" value="KAK4363914.1"/>
    <property type="molecule type" value="Genomic_DNA"/>
</dbReference>
<sequence>MLVGGAPTLHKTLVQRRSSLRSTLPIGIAAFGLCLSFLIQNSGSPSTKTNNLDHRGGVLKELDRAAWVTARWPTSWPMATSQQPMHAAIGSNFISLVSSMS</sequence>
<reference evidence="2" key="1">
    <citation type="submission" date="2023-12" db="EMBL/GenBank/DDBJ databases">
        <title>Genome assembly of Anisodus tanguticus.</title>
        <authorList>
            <person name="Wang Y.-J."/>
        </authorList>
    </citation>
    <scope>NUCLEOTIDE SEQUENCE</scope>
    <source>
        <strain evidence="2">KB-2021</strain>
        <tissue evidence="2">Leaf</tissue>
    </source>
</reference>
<evidence type="ECO:0000256" key="1">
    <source>
        <dbReference type="SAM" id="Phobius"/>
    </source>
</evidence>
<keyword evidence="1" id="KW-1133">Transmembrane helix</keyword>
<dbReference type="Proteomes" id="UP001291623">
    <property type="component" value="Unassembled WGS sequence"/>
</dbReference>
<feature type="transmembrane region" description="Helical" evidence="1">
    <location>
        <begin position="20"/>
        <end position="39"/>
    </location>
</feature>
<gene>
    <name evidence="2" type="ORF">RND71_015272</name>
</gene>
<keyword evidence="1" id="KW-0812">Transmembrane</keyword>